<proteinExistence type="predicted"/>
<evidence type="ECO:0000259" key="1">
    <source>
        <dbReference type="PROSITE" id="PS51178"/>
    </source>
</evidence>
<dbReference type="AlphaFoldDB" id="A0A7C4CBQ2"/>
<organism evidence="2">
    <name type="scientific">candidate division WOR-3 bacterium</name>
    <dbReference type="NCBI Taxonomy" id="2052148"/>
    <lineage>
        <taxon>Bacteria</taxon>
        <taxon>Bacteria division WOR-3</taxon>
    </lineage>
</organism>
<dbReference type="SMART" id="SM00740">
    <property type="entry name" value="PASTA"/>
    <property type="match status" value="3"/>
</dbReference>
<feature type="domain" description="PASTA" evidence="1">
    <location>
        <begin position="176"/>
        <end position="242"/>
    </location>
</feature>
<sequence>MKKRKTNVLRAFLGILVATALVLLLAAALNLLVMPLVVRKGWEVTVPDLVGLSRLDAERELARVGLELGSVRVVSSTVAAAGHIVSQTPRPGRRVKRSRSVDIDVAGDNSRVTVPEVIGLPTAKAMAVLELAGLSVARIESLRSPGIPSGQVVRVVPPPGAAATRETKVVIAVSTRTGVFPMPSLVGMDKETAQGIVVSQGLVVGSVKPAVSSERIGSVLFQFPEEGTAVSEGDTVSLIVAAPQQQ</sequence>
<protein>
    <submittedName>
        <fullName evidence="2">PASTA domain-containing protein</fullName>
    </submittedName>
</protein>
<accession>A0A7C4CBQ2</accession>
<evidence type="ECO:0000313" key="2">
    <source>
        <dbReference type="EMBL" id="HGK28726.1"/>
    </source>
</evidence>
<dbReference type="CDD" id="cd06577">
    <property type="entry name" value="PASTA_pknB"/>
    <property type="match status" value="3"/>
</dbReference>
<dbReference type="Pfam" id="PF03793">
    <property type="entry name" value="PASTA"/>
    <property type="match status" value="3"/>
</dbReference>
<dbReference type="InterPro" id="IPR005543">
    <property type="entry name" value="PASTA_dom"/>
</dbReference>
<feature type="domain" description="PASTA" evidence="1">
    <location>
        <begin position="41"/>
        <end position="107"/>
    </location>
</feature>
<dbReference type="PROSITE" id="PS51178">
    <property type="entry name" value="PASTA"/>
    <property type="match status" value="3"/>
</dbReference>
<comment type="caution">
    <text evidence="2">The sequence shown here is derived from an EMBL/GenBank/DDBJ whole genome shotgun (WGS) entry which is preliminary data.</text>
</comment>
<gene>
    <name evidence="2" type="ORF">ENS41_07210</name>
</gene>
<dbReference type="EMBL" id="DSUT01000150">
    <property type="protein sequence ID" value="HGK28726.1"/>
    <property type="molecule type" value="Genomic_DNA"/>
</dbReference>
<name>A0A7C4CBQ2_UNCW3</name>
<feature type="domain" description="PASTA" evidence="1">
    <location>
        <begin position="108"/>
        <end position="175"/>
    </location>
</feature>
<reference evidence="2" key="1">
    <citation type="journal article" date="2020" name="mSystems">
        <title>Genome- and Community-Level Interaction Insights into Carbon Utilization and Element Cycling Functions of Hydrothermarchaeota in Hydrothermal Sediment.</title>
        <authorList>
            <person name="Zhou Z."/>
            <person name="Liu Y."/>
            <person name="Xu W."/>
            <person name="Pan J."/>
            <person name="Luo Z.H."/>
            <person name="Li M."/>
        </authorList>
    </citation>
    <scope>NUCLEOTIDE SEQUENCE [LARGE SCALE GENOMIC DNA]</scope>
    <source>
        <strain evidence="2">SpSt-488</strain>
    </source>
</reference>
<dbReference type="Gene3D" id="3.30.10.20">
    <property type="match status" value="3"/>
</dbReference>